<sequence>MAGQSGGKYLAIYETDGDPLDAVNEFSRSHRPQLKAAGRLSEIIDITWRGIYRRTIKPSATIR</sequence>
<dbReference type="PROSITE" id="PS00387">
    <property type="entry name" value="PPASE"/>
    <property type="match status" value="1"/>
</dbReference>
<organism evidence="1 2">
    <name type="scientific">Candidatus Segetimicrobium genomatis</name>
    <dbReference type="NCBI Taxonomy" id="2569760"/>
    <lineage>
        <taxon>Bacteria</taxon>
        <taxon>Bacillati</taxon>
        <taxon>Candidatus Sysuimicrobiota</taxon>
        <taxon>Candidatus Sysuimicrobiia</taxon>
        <taxon>Candidatus Sysuimicrobiales</taxon>
        <taxon>Candidatus Segetimicrobiaceae</taxon>
        <taxon>Candidatus Segetimicrobium</taxon>
    </lineage>
</organism>
<accession>A0A537IIG5</accession>
<comment type="caution">
    <text evidence="1">The sequence shown here is derived from an EMBL/GenBank/DDBJ whole genome shotgun (WGS) entry which is preliminary data.</text>
</comment>
<name>A0A537IIG5_9BACT</name>
<gene>
    <name evidence="1" type="ORF">E6H05_13155</name>
</gene>
<dbReference type="AlphaFoldDB" id="A0A537IIG5"/>
<evidence type="ECO:0000313" key="2">
    <source>
        <dbReference type="Proteomes" id="UP000318834"/>
    </source>
</evidence>
<reference evidence="1 2" key="1">
    <citation type="journal article" date="2019" name="Nat. Microbiol.">
        <title>Mediterranean grassland soil C-N compound turnover is dependent on rainfall and depth, and is mediated by genomically divergent microorganisms.</title>
        <authorList>
            <person name="Diamond S."/>
            <person name="Andeer P.F."/>
            <person name="Li Z."/>
            <person name="Crits-Christoph A."/>
            <person name="Burstein D."/>
            <person name="Anantharaman K."/>
            <person name="Lane K.R."/>
            <person name="Thomas B.C."/>
            <person name="Pan C."/>
            <person name="Northen T.R."/>
            <person name="Banfield J.F."/>
        </authorList>
    </citation>
    <scope>NUCLEOTIDE SEQUENCE [LARGE SCALE GENOMIC DNA]</scope>
    <source>
        <strain evidence="1">NP_8</strain>
    </source>
</reference>
<evidence type="ECO:0000313" key="1">
    <source>
        <dbReference type="EMBL" id="TMI70927.1"/>
    </source>
</evidence>
<dbReference type="Proteomes" id="UP000318834">
    <property type="component" value="Unassembled WGS sequence"/>
</dbReference>
<proteinExistence type="predicted"/>
<dbReference type="EMBL" id="VBAP01000129">
    <property type="protein sequence ID" value="TMI70927.1"/>
    <property type="molecule type" value="Genomic_DNA"/>
</dbReference>
<protein>
    <submittedName>
        <fullName evidence="1">Uncharacterized protein</fullName>
    </submittedName>
</protein>